<dbReference type="AlphaFoldDB" id="A0A3N1GM73"/>
<protein>
    <submittedName>
        <fullName evidence="2">Uncharacterized protein</fullName>
    </submittedName>
</protein>
<comment type="caution">
    <text evidence="2">The sequence shown here is derived from an EMBL/GenBank/DDBJ whole genome shotgun (WGS) entry which is preliminary data.</text>
</comment>
<accession>A0A3N1GM73</accession>
<feature type="signal peptide" evidence="1">
    <location>
        <begin position="1"/>
        <end position="24"/>
    </location>
</feature>
<evidence type="ECO:0000256" key="1">
    <source>
        <dbReference type="SAM" id="SignalP"/>
    </source>
</evidence>
<proteinExistence type="predicted"/>
<dbReference type="Proteomes" id="UP000271683">
    <property type="component" value="Unassembled WGS sequence"/>
</dbReference>
<evidence type="ECO:0000313" key="3">
    <source>
        <dbReference type="Proteomes" id="UP000271683"/>
    </source>
</evidence>
<gene>
    <name evidence="2" type="ORF">EDD30_4262</name>
</gene>
<evidence type="ECO:0000313" key="2">
    <source>
        <dbReference type="EMBL" id="ROP31363.1"/>
    </source>
</evidence>
<feature type="chain" id="PRO_5039208950" evidence="1">
    <location>
        <begin position="25"/>
        <end position="63"/>
    </location>
</feature>
<name>A0A3N1GM73_9ACTN</name>
<sequence>MQRATTVLTRALLVPAAIALGALAVTITTHTGADSTAADRTTVALMPMIGSGTHPVVAETSEA</sequence>
<reference evidence="2 3" key="1">
    <citation type="submission" date="2018-11" db="EMBL/GenBank/DDBJ databases">
        <title>Sequencing the genomes of 1000 actinobacteria strains.</title>
        <authorList>
            <person name="Klenk H.-P."/>
        </authorList>
    </citation>
    <scope>NUCLEOTIDE SEQUENCE [LARGE SCALE GENOMIC DNA]</scope>
    <source>
        <strain evidence="2 3">DSM 43634</strain>
    </source>
</reference>
<organism evidence="2 3">
    <name type="scientific">Couchioplanes caeruleus</name>
    <dbReference type="NCBI Taxonomy" id="56438"/>
    <lineage>
        <taxon>Bacteria</taxon>
        <taxon>Bacillati</taxon>
        <taxon>Actinomycetota</taxon>
        <taxon>Actinomycetes</taxon>
        <taxon>Micromonosporales</taxon>
        <taxon>Micromonosporaceae</taxon>
        <taxon>Couchioplanes</taxon>
    </lineage>
</organism>
<dbReference type="RefSeq" id="WP_148088155.1">
    <property type="nucleotide sequence ID" value="NZ_RJKL01000001.1"/>
</dbReference>
<keyword evidence="1" id="KW-0732">Signal</keyword>
<dbReference type="EMBL" id="RJKL01000001">
    <property type="protein sequence ID" value="ROP31363.1"/>
    <property type="molecule type" value="Genomic_DNA"/>
</dbReference>